<dbReference type="InterPro" id="IPR050076">
    <property type="entry name" value="ArchSynthase1/Queuine_TRR"/>
</dbReference>
<evidence type="ECO:0000259" key="6">
    <source>
        <dbReference type="Pfam" id="PF01702"/>
    </source>
</evidence>
<dbReference type="Pfam" id="PF01702">
    <property type="entry name" value="TGT"/>
    <property type="match status" value="1"/>
</dbReference>
<reference evidence="7" key="1">
    <citation type="submission" date="2020-07" db="EMBL/GenBank/DDBJ databases">
        <title>Huge and variable diversity of episymbiotic CPR bacteria and DPANN archaea in groundwater ecosystems.</title>
        <authorList>
            <person name="He C.Y."/>
            <person name="Keren R."/>
            <person name="Whittaker M."/>
            <person name="Farag I.F."/>
            <person name="Doudna J."/>
            <person name="Cate J.H.D."/>
            <person name="Banfield J.F."/>
        </authorList>
    </citation>
    <scope>NUCLEOTIDE SEQUENCE</scope>
    <source>
        <strain evidence="7">NC_groundwater_17_Pr7_B-0.1um_64_12</strain>
    </source>
</reference>
<dbReference type="InterPro" id="IPR036511">
    <property type="entry name" value="TGT-like_sf"/>
</dbReference>
<keyword evidence="3 5" id="KW-0819">tRNA processing</keyword>
<feature type="active site" description="Nucleophile" evidence="5">
    <location>
        <position position="268"/>
    </location>
</feature>
<dbReference type="EMBL" id="JACOSL010000059">
    <property type="protein sequence ID" value="MBI1757333.1"/>
    <property type="molecule type" value="Genomic_DNA"/>
</dbReference>
<evidence type="ECO:0000313" key="8">
    <source>
        <dbReference type="Proteomes" id="UP000727962"/>
    </source>
</evidence>
<keyword evidence="1 5" id="KW-0328">Glycosyltransferase</keyword>
<comment type="similarity">
    <text evidence="5">Belongs to the queuine tRNA-ribosyltransferase family.</text>
</comment>
<dbReference type="Gene3D" id="3.20.20.105">
    <property type="entry name" value="Queuine tRNA-ribosyltransferase-like"/>
    <property type="match status" value="1"/>
</dbReference>
<comment type="caution">
    <text evidence="5">Lacks conserved residue(s) required for the propagation of feature annotation.</text>
</comment>
<dbReference type="AlphaFoldDB" id="A0A931PUE8"/>
<keyword evidence="4 5" id="KW-0671">Queuosine biosynthesis</keyword>
<feature type="region of interest" description="RNA binding" evidence="5">
    <location>
        <begin position="249"/>
        <end position="255"/>
    </location>
</feature>
<evidence type="ECO:0000256" key="2">
    <source>
        <dbReference type="ARBA" id="ARBA00022679"/>
    </source>
</evidence>
<feature type="binding site" evidence="5">
    <location>
        <begin position="96"/>
        <end position="100"/>
    </location>
    <ligand>
        <name>substrate</name>
    </ligand>
</feature>
<feature type="binding site" evidence="5">
    <location>
        <position position="150"/>
    </location>
    <ligand>
        <name>substrate</name>
    </ligand>
</feature>
<dbReference type="Proteomes" id="UP000727962">
    <property type="component" value="Unassembled WGS sequence"/>
</dbReference>
<dbReference type="PANTHER" id="PTHR46499:SF1">
    <property type="entry name" value="QUEUINE TRNA-RIBOSYLTRANSFERASE"/>
    <property type="match status" value="1"/>
</dbReference>
<proteinExistence type="inferred from homology"/>
<dbReference type="NCBIfam" id="TIGR00430">
    <property type="entry name" value="Q_tRNA_tgt"/>
    <property type="match status" value="1"/>
</dbReference>
<feature type="domain" description="tRNA-guanine(15) transglycosylase-like" evidence="6">
    <location>
        <begin position="17"/>
        <end position="365"/>
    </location>
</feature>
<comment type="function">
    <text evidence="5">Catalyzes the base-exchange of a guanine (G) residue with the queuine precursor 7-aminomethyl-7-deazaguanine (PreQ1) at position 34 (anticodon wobble position) in tRNAs with GU(N) anticodons (tRNA-Asp, -Asn, -His and -Tyr). Catalysis occurs through a double-displacement mechanism. The nucleophile active site attacks the C1' of nucleotide 34 to detach the guanine base from the RNA, forming a covalent enzyme-RNA intermediate. The proton acceptor active site deprotonates the incoming PreQ1, allowing a nucleophilic attack on the C1' of the ribose to form the product. After dissociation, two additional enzymatic reactions on the tRNA convert PreQ1 to queuine (Q), resulting in the hypermodified nucleoside queuosine (7-(((4,5-cis-dihydroxy-2-cyclopenten-1-yl)amino)methyl)-7-deazaguanosine).</text>
</comment>
<dbReference type="GO" id="GO:0005829">
    <property type="term" value="C:cytosol"/>
    <property type="evidence" value="ECO:0007669"/>
    <property type="project" value="TreeGrafter"/>
</dbReference>
<sequence>MPEPSLRFELLAQCPGTKARRGRLHTPHGTVETPAFMPVGTQGAVKTLGSDDLEELGFELILANAYHLALRPGAELIRRLGGLGKFMGWRKALLTDSGGYQVMSLARIRSVTDEGVHFRAHTDGSQLFLSPEVAVQTQADLGVDISMALDECPPYPCTKEEAAAAMKRTHRWAARSLASRQPGQSLFGIVQGGVHDDLRTESAGVIGGMKFDGFAIGGVSVGEPPELQRQVVAHTAPLLPRDKARYLMGVGHPQDVLHAVASGIDLFDCVLPTRLARHHTIYSLRGRINIMGSEWAEVDSPIDPESVFPQTERYSAAYVRHLFKAEEPLGMRIATLHNLAFYSRMMAEARAAIEQNRWAELLARYEHA</sequence>
<comment type="caution">
    <text evidence="7">The sequence shown here is derived from an EMBL/GenBank/DDBJ whole genome shotgun (WGS) entry which is preliminary data.</text>
</comment>
<dbReference type="NCBIfam" id="TIGR00449">
    <property type="entry name" value="tgt_general"/>
    <property type="match status" value="1"/>
</dbReference>
<dbReference type="SUPFAM" id="SSF51713">
    <property type="entry name" value="tRNA-guanine transglycosylase"/>
    <property type="match status" value="1"/>
</dbReference>
<evidence type="ECO:0000256" key="1">
    <source>
        <dbReference type="ARBA" id="ARBA00022676"/>
    </source>
</evidence>
<dbReference type="InterPro" id="IPR002616">
    <property type="entry name" value="tRNA_ribo_trans-like"/>
</dbReference>
<dbReference type="HAMAP" id="MF_00168">
    <property type="entry name" value="Q_tRNA_Tgt"/>
    <property type="match status" value="1"/>
</dbReference>
<comment type="subunit">
    <text evidence="5">Homodimer. Within each dimer, one monomer is responsible for RNA recognition and catalysis, while the other monomer binds to the replacement base PreQ1.</text>
</comment>
<evidence type="ECO:0000256" key="4">
    <source>
        <dbReference type="ARBA" id="ARBA00022785"/>
    </source>
</evidence>
<keyword evidence="2 5" id="KW-0808">Transferase</keyword>
<comment type="catalytic activity">
    <reaction evidence="5">
        <text>7-aminomethyl-7-carbaguanine + guanosine(34) in tRNA = 7-aminomethyl-7-carbaguanosine(34) in tRNA + guanine</text>
        <dbReference type="Rhea" id="RHEA:24104"/>
        <dbReference type="Rhea" id="RHEA-COMP:10341"/>
        <dbReference type="Rhea" id="RHEA-COMP:10342"/>
        <dbReference type="ChEBI" id="CHEBI:16235"/>
        <dbReference type="ChEBI" id="CHEBI:58703"/>
        <dbReference type="ChEBI" id="CHEBI:74269"/>
        <dbReference type="ChEBI" id="CHEBI:82833"/>
        <dbReference type="EC" id="2.4.2.29"/>
    </reaction>
</comment>
<comment type="pathway">
    <text evidence="5">tRNA modification; tRNA-queuosine biosynthesis.</text>
</comment>
<dbReference type="PANTHER" id="PTHR46499">
    <property type="entry name" value="QUEUINE TRNA-RIBOSYLTRANSFERASE"/>
    <property type="match status" value="1"/>
</dbReference>
<dbReference type="EC" id="2.4.2.29" evidence="5"/>
<protein>
    <recommendedName>
        <fullName evidence="5">Queuine tRNA-ribosyltransferase</fullName>
        <ecNumber evidence="5">2.4.2.29</ecNumber>
    </recommendedName>
    <alternativeName>
        <fullName evidence="5">Guanine insertion enzyme</fullName>
    </alternativeName>
    <alternativeName>
        <fullName evidence="5">tRNA-guanine transglycosylase</fullName>
    </alternativeName>
</protein>
<feature type="active site" description="Proton acceptor" evidence="5">
    <location>
        <position position="96"/>
    </location>
</feature>
<organism evidence="7 8">
    <name type="scientific">Fimbriimonas ginsengisoli</name>
    <dbReference type="NCBI Taxonomy" id="1005039"/>
    <lineage>
        <taxon>Bacteria</taxon>
        <taxon>Bacillati</taxon>
        <taxon>Armatimonadota</taxon>
        <taxon>Fimbriimonadia</taxon>
        <taxon>Fimbriimonadales</taxon>
        <taxon>Fimbriimonadaceae</taxon>
        <taxon>Fimbriimonas</taxon>
    </lineage>
</organism>
<feature type="binding site" evidence="5">
    <location>
        <position position="218"/>
    </location>
    <ligand>
        <name>substrate</name>
    </ligand>
</feature>
<evidence type="ECO:0000256" key="5">
    <source>
        <dbReference type="HAMAP-Rule" id="MF_00168"/>
    </source>
</evidence>
<feature type="region of interest" description="RNA binding; important for wobble base 34 recognition" evidence="5">
    <location>
        <begin position="273"/>
        <end position="277"/>
    </location>
</feature>
<evidence type="ECO:0000256" key="3">
    <source>
        <dbReference type="ARBA" id="ARBA00022694"/>
    </source>
</evidence>
<name>A0A931PUE8_FIMGI</name>
<dbReference type="InterPro" id="IPR004803">
    <property type="entry name" value="TGT"/>
</dbReference>
<feature type="binding site" evidence="5">
    <location>
        <position position="191"/>
    </location>
    <ligand>
        <name>substrate</name>
    </ligand>
</feature>
<gene>
    <name evidence="5 7" type="primary">tgt</name>
    <name evidence="7" type="ORF">HYR64_09535</name>
</gene>
<accession>A0A931PUE8</accession>
<dbReference type="GO" id="GO:0008616">
    <property type="term" value="P:tRNA queuosine(34) biosynthetic process"/>
    <property type="evidence" value="ECO:0007669"/>
    <property type="project" value="UniProtKB-UniRule"/>
</dbReference>
<evidence type="ECO:0000313" key="7">
    <source>
        <dbReference type="EMBL" id="MBI1757333.1"/>
    </source>
</evidence>
<dbReference type="GO" id="GO:0008479">
    <property type="term" value="F:tRNA-guanosine(34) queuine transglycosylase activity"/>
    <property type="evidence" value="ECO:0007669"/>
    <property type="project" value="UniProtKB-UniRule"/>
</dbReference>